<dbReference type="Gene3D" id="1.10.1670.10">
    <property type="entry name" value="Helix-hairpin-Helix base-excision DNA repair enzymes (C-terminal)"/>
    <property type="match status" value="1"/>
</dbReference>
<feature type="domain" description="HhH-GPD" evidence="2">
    <location>
        <begin position="180"/>
        <end position="341"/>
    </location>
</feature>
<feature type="region of interest" description="Disordered" evidence="1">
    <location>
        <begin position="143"/>
        <end position="166"/>
    </location>
</feature>
<dbReference type="Pfam" id="PF00730">
    <property type="entry name" value="HhH-GPD"/>
    <property type="match status" value="1"/>
</dbReference>
<dbReference type="Proteomes" id="UP000076761">
    <property type="component" value="Unassembled WGS sequence"/>
</dbReference>
<dbReference type="InterPro" id="IPR003265">
    <property type="entry name" value="HhH-GPD_domain"/>
</dbReference>
<dbReference type="OrthoDB" id="5607at2759"/>
<evidence type="ECO:0000256" key="1">
    <source>
        <dbReference type="SAM" id="MobiDB-lite"/>
    </source>
</evidence>
<feature type="region of interest" description="Disordered" evidence="1">
    <location>
        <begin position="69"/>
        <end position="109"/>
    </location>
</feature>
<proteinExistence type="predicted"/>
<evidence type="ECO:0000313" key="4">
    <source>
        <dbReference type="Proteomes" id="UP000076761"/>
    </source>
</evidence>
<gene>
    <name evidence="3" type="ORF">NEOLEDRAFT_1132216</name>
</gene>
<dbReference type="Gene3D" id="1.10.340.30">
    <property type="entry name" value="Hypothetical protein, domain 2"/>
    <property type="match status" value="1"/>
</dbReference>
<dbReference type="STRING" id="1314782.A0A165T6G9"/>
<dbReference type="SUPFAM" id="SSF48150">
    <property type="entry name" value="DNA-glycosylase"/>
    <property type="match status" value="1"/>
</dbReference>
<keyword evidence="4" id="KW-1185">Reference proteome</keyword>
<dbReference type="CDD" id="cd00056">
    <property type="entry name" value="ENDO3c"/>
    <property type="match status" value="1"/>
</dbReference>
<reference evidence="3 4" key="1">
    <citation type="journal article" date="2016" name="Mol. Biol. Evol.">
        <title>Comparative Genomics of Early-Diverging Mushroom-Forming Fungi Provides Insights into the Origins of Lignocellulose Decay Capabilities.</title>
        <authorList>
            <person name="Nagy L.G."/>
            <person name="Riley R."/>
            <person name="Tritt A."/>
            <person name="Adam C."/>
            <person name="Daum C."/>
            <person name="Floudas D."/>
            <person name="Sun H."/>
            <person name="Yadav J.S."/>
            <person name="Pangilinan J."/>
            <person name="Larsson K.H."/>
            <person name="Matsuura K."/>
            <person name="Barry K."/>
            <person name="Labutti K."/>
            <person name="Kuo R."/>
            <person name="Ohm R.A."/>
            <person name="Bhattacharya S.S."/>
            <person name="Shirouzu T."/>
            <person name="Yoshinaga Y."/>
            <person name="Martin F.M."/>
            <person name="Grigoriev I.V."/>
            <person name="Hibbett D.S."/>
        </authorList>
    </citation>
    <scope>NUCLEOTIDE SEQUENCE [LARGE SCALE GENOMIC DNA]</scope>
    <source>
        <strain evidence="3 4">HHB14362 ss-1</strain>
    </source>
</reference>
<dbReference type="GO" id="GO:0000702">
    <property type="term" value="F:oxidized base lesion DNA N-glycosylase activity"/>
    <property type="evidence" value="ECO:0007669"/>
    <property type="project" value="UniProtKB-ARBA"/>
</dbReference>
<dbReference type="PANTHER" id="PTHR47203">
    <property type="match status" value="1"/>
</dbReference>
<dbReference type="SMART" id="SM00478">
    <property type="entry name" value="ENDO3c"/>
    <property type="match status" value="1"/>
</dbReference>
<sequence length="395" mass="43569">MRRRVSYNLHDCSIDQRGKKAAKPLVGIQLQDRRDADSRPRFIFPLAHSIFKFGLASSNFFRLPLALHTAPDAPEMPPRVKRLRPSSPNLKLSGSSSIPPSPDSPHKSKKLKLLDSYAADSPFPDFPHPTPDEAAEVHAILSKHHPHRSSERKDPSANNNSAQTCGGVPNVIDSLIGTILSQNTSSRNSTAAKKNLDDAFGRNNFVRIASAPRSEVVAALRTGGMANKKAATIQKLLASIKDRHGDYTLQHLAAKQVTDDEIMKELVSYDGVGPKTASCVLLFCLGRDSFAVDTHVYRLSKLLGWVPQKADRVLAQAHLDLRIPDELKYSLHVLMVSHGRQCSGCKNQGKGGCPLKAYLKERRGIKEEELIRKIGDAEQEVKEEFSETTMHGQDV</sequence>
<organism evidence="3 4">
    <name type="scientific">Neolentinus lepideus HHB14362 ss-1</name>
    <dbReference type="NCBI Taxonomy" id="1314782"/>
    <lineage>
        <taxon>Eukaryota</taxon>
        <taxon>Fungi</taxon>
        <taxon>Dikarya</taxon>
        <taxon>Basidiomycota</taxon>
        <taxon>Agaricomycotina</taxon>
        <taxon>Agaricomycetes</taxon>
        <taxon>Gloeophyllales</taxon>
        <taxon>Gloeophyllaceae</taxon>
        <taxon>Neolentinus</taxon>
    </lineage>
</organism>
<dbReference type="InParanoid" id="A0A165T6G9"/>
<dbReference type="EMBL" id="KV425567">
    <property type="protein sequence ID" value="KZT26210.1"/>
    <property type="molecule type" value="Genomic_DNA"/>
</dbReference>
<dbReference type="InterPro" id="IPR023170">
    <property type="entry name" value="HhH_base_excis_C"/>
</dbReference>
<dbReference type="AlphaFoldDB" id="A0A165T6G9"/>
<evidence type="ECO:0000313" key="3">
    <source>
        <dbReference type="EMBL" id="KZT26210.1"/>
    </source>
</evidence>
<evidence type="ECO:0000259" key="2">
    <source>
        <dbReference type="SMART" id="SM00478"/>
    </source>
</evidence>
<dbReference type="GO" id="GO:0006285">
    <property type="term" value="P:base-excision repair, AP site formation"/>
    <property type="evidence" value="ECO:0007669"/>
    <property type="project" value="UniProtKB-ARBA"/>
</dbReference>
<dbReference type="PANTHER" id="PTHR47203:SF1">
    <property type="entry name" value="HYPOTHETICAL BASE EXCISION DNA REPAIR PROTEIN (EUROFUNG)"/>
    <property type="match status" value="1"/>
</dbReference>
<protein>
    <submittedName>
        <fullName evidence="3">DNA glycosylase</fullName>
    </submittedName>
</protein>
<name>A0A165T6G9_9AGAM</name>
<feature type="compositionally biased region" description="Low complexity" evidence="1">
    <location>
        <begin position="85"/>
        <end position="98"/>
    </location>
</feature>
<accession>A0A165T6G9</accession>
<dbReference type="InterPro" id="IPR011257">
    <property type="entry name" value="DNA_glycosylase"/>
</dbReference>